<proteinExistence type="predicted"/>
<keyword evidence="1" id="KW-0472">Membrane</keyword>
<keyword evidence="1" id="KW-0812">Transmembrane</keyword>
<evidence type="ECO:0000313" key="2">
    <source>
        <dbReference type="EMBL" id="AOW09811.1"/>
    </source>
</evidence>
<feature type="transmembrane region" description="Helical" evidence="1">
    <location>
        <begin position="20"/>
        <end position="39"/>
    </location>
</feature>
<dbReference type="KEGG" id="fgl:EM308_10005"/>
<dbReference type="EMBL" id="CP017479">
    <property type="protein sequence ID" value="AOW09811.1"/>
    <property type="molecule type" value="Genomic_DNA"/>
</dbReference>
<protein>
    <submittedName>
        <fullName evidence="2">Uncharacterized protein</fullName>
    </submittedName>
</protein>
<feature type="transmembrane region" description="Helical" evidence="1">
    <location>
        <begin position="63"/>
        <end position="88"/>
    </location>
</feature>
<reference evidence="2 3" key="1">
    <citation type="submission" date="2016-10" db="EMBL/GenBank/DDBJ databases">
        <title>Flavobacterium gilvum sp. nov., isolated from stream water.</title>
        <authorList>
            <person name="Shin S.-K."/>
            <person name="Cho Y.-J."/>
            <person name="Yi H."/>
        </authorList>
    </citation>
    <scope>NUCLEOTIDE SEQUENCE [LARGE SCALE GENOMIC DNA]</scope>
    <source>
        <strain evidence="2 3">EM1308</strain>
    </source>
</reference>
<evidence type="ECO:0000313" key="3">
    <source>
        <dbReference type="Proteomes" id="UP000175968"/>
    </source>
</evidence>
<gene>
    <name evidence="2" type="ORF">EM308_10005</name>
</gene>
<sequence>MFLGIIHLYIQKREIPISNFIIYSHVIISIGGFVLVWFLNRKLNDYSSLNAEEFLNSMQAQMYLTYICLATLLLIILTQLVFVGVFFAKIFRN</sequence>
<organism evidence="2 3">
    <name type="scientific">Flavobacterium gilvum</name>
    <dbReference type="NCBI Taxonomy" id="1492737"/>
    <lineage>
        <taxon>Bacteria</taxon>
        <taxon>Pseudomonadati</taxon>
        <taxon>Bacteroidota</taxon>
        <taxon>Flavobacteriia</taxon>
        <taxon>Flavobacteriales</taxon>
        <taxon>Flavobacteriaceae</taxon>
        <taxon>Flavobacterium</taxon>
    </lineage>
</organism>
<evidence type="ECO:0000256" key="1">
    <source>
        <dbReference type="SAM" id="Phobius"/>
    </source>
</evidence>
<accession>A0AAC9I3U9</accession>
<name>A0AAC9I3U9_9FLAO</name>
<keyword evidence="1" id="KW-1133">Transmembrane helix</keyword>
<keyword evidence="3" id="KW-1185">Reference proteome</keyword>
<dbReference type="Proteomes" id="UP000175968">
    <property type="component" value="Chromosome"/>
</dbReference>
<dbReference type="AlphaFoldDB" id="A0AAC9I3U9"/>